<dbReference type="WBParaSite" id="PEQ_0001212401-mRNA-1">
    <property type="protein sequence ID" value="PEQ_0001212401-mRNA-1"/>
    <property type="gene ID" value="PEQ_0001212401"/>
</dbReference>
<evidence type="ECO:0000256" key="22">
    <source>
        <dbReference type="SAM" id="Phobius"/>
    </source>
</evidence>
<evidence type="ECO:0000256" key="21">
    <source>
        <dbReference type="SAM" id="MobiDB-lite"/>
    </source>
</evidence>
<name>A0A914S4N7_PAREQ</name>
<keyword evidence="9" id="KW-0479">Metal-binding</keyword>
<keyword evidence="12 22" id="KW-1133">Transmembrane helix</keyword>
<reference evidence="25" key="1">
    <citation type="submission" date="2022-11" db="UniProtKB">
        <authorList>
            <consortium name="WormBaseParasite"/>
        </authorList>
    </citation>
    <scope>IDENTIFICATION</scope>
</reference>
<keyword evidence="8 22" id="KW-0812">Transmembrane</keyword>
<evidence type="ECO:0000259" key="23">
    <source>
        <dbReference type="Pfam" id="PF01545"/>
    </source>
</evidence>
<evidence type="ECO:0000256" key="17">
    <source>
        <dbReference type="ARBA" id="ARBA00040846"/>
    </source>
</evidence>
<evidence type="ECO:0000256" key="18">
    <source>
        <dbReference type="ARBA" id="ARBA00042038"/>
    </source>
</evidence>
<evidence type="ECO:0000256" key="2">
    <source>
        <dbReference type="ARBA" id="ARBA00004205"/>
    </source>
</evidence>
<feature type="compositionally biased region" description="Basic and acidic residues" evidence="21">
    <location>
        <begin position="202"/>
        <end position="237"/>
    </location>
</feature>
<evidence type="ECO:0000256" key="13">
    <source>
        <dbReference type="ARBA" id="ARBA00023034"/>
    </source>
</evidence>
<dbReference type="Pfam" id="PF01545">
    <property type="entry name" value="Cation_efflux"/>
    <property type="match status" value="1"/>
</dbReference>
<keyword evidence="13" id="KW-0333">Golgi apparatus</keyword>
<dbReference type="GO" id="GO:0012507">
    <property type="term" value="C:ER to Golgi transport vesicle membrane"/>
    <property type="evidence" value="ECO:0007669"/>
    <property type="project" value="UniProtKB-SubCell"/>
</dbReference>
<dbReference type="GO" id="GO:0032580">
    <property type="term" value="C:Golgi cisterna membrane"/>
    <property type="evidence" value="ECO:0007669"/>
    <property type="project" value="UniProtKB-SubCell"/>
</dbReference>
<evidence type="ECO:0000256" key="20">
    <source>
        <dbReference type="ARBA" id="ARBA00048349"/>
    </source>
</evidence>
<comment type="catalytic activity">
    <reaction evidence="20">
        <text>Zn(2+)(in) + 2 H(+)(out) = Zn(2+)(out) + 2 H(+)(in)</text>
        <dbReference type="Rhea" id="RHEA:72627"/>
        <dbReference type="ChEBI" id="CHEBI:15378"/>
        <dbReference type="ChEBI" id="CHEBI:29105"/>
    </reaction>
</comment>
<evidence type="ECO:0000256" key="8">
    <source>
        <dbReference type="ARBA" id="ARBA00022692"/>
    </source>
</evidence>
<feature type="transmembrane region" description="Helical" evidence="22">
    <location>
        <begin position="31"/>
        <end position="52"/>
    </location>
</feature>
<dbReference type="InterPro" id="IPR027469">
    <property type="entry name" value="Cation_efflux_TMD_sf"/>
</dbReference>
<proteinExistence type="inferred from homology"/>
<protein>
    <recommendedName>
        <fullName evidence="17">Proton-coupled zinc antiporter SLC30A5</fullName>
    </recommendedName>
    <alternativeName>
        <fullName evidence="19">Solute carrier family 30 member 5</fullName>
    </alternativeName>
    <alternativeName>
        <fullName evidence="18">Zinc transporter 5</fullName>
    </alternativeName>
</protein>
<dbReference type="NCBIfam" id="TIGR01297">
    <property type="entry name" value="CDF"/>
    <property type="match status" value="1"/>
</dbReference>
<keyword evidence="24" id="KW-1185">Reference proteome</keyword>
<keyword evidence="10" id="KW-0862">Zinc</keyword>
<evidence type="ECO:0000256" key="11">
    <source>
        <dbReference type="ARBA" id="ARBA00022906"/>
    </source>
</evidence>
<evidence type="ECO:0000256" key="1">
    <source>
        <dbReference type="ARBA" id="ARBA00004166"/>
    </source>
</evidence>
<organism evidence="24 25">
    <name type="scientific">Parascaris equorum</name>
    <name type="common">Equine roundworm</name>
    <dbReference type="NCBI Taxonomy" id="6256"/>
    <lineage>
        <taxon>Eukaryota</taxon>
        <taxon>Metazoa</taxon>
        <taxon>Ecdysozoa</taxon>
        <taxon>Nematoda</taxon>
        <taxon>Chromadorea</taxon>
        <taxon>Rhabditida</taxon>
        <taxon>Spirurina</taxon>
        <taxon>Ascaridomorpha</taxon>
        <taxon>Ascaridoidea</taxon>
        <taxon>Ascarididae</taxon>
        <taxon>Parascaris</taxon>
    </lineage>
</organism>
<evidence type="ECO:0000256" key="7">
    <source>
        <dbReference type="ARBA" id="ARBA00022449"/>
    </source>
</evidence>
<evidence type="ECO:0000256" key="9">
    <source>
        <dbReference type="ARBA" id="ARBA00022723"/>
    </source>
</evidence>
<dbReference type="Gene3D" id="1.20.1510.10">
    <property type="entry name" value="Cation efflux protein transmembrane domain"/>
    <property type="match status" value="1"/>
</dbReference>
<evidence type="ECO:0000313" key="24">
    <source>
        <dbReference type="Proteomes" id="UP000887564"/>
    </source>
</evidence>
<dbReference type="InterPro" id="IPR002524">
    <property type="entry name" value="Cation_efflux"/>
</dbReference>
<comment type="subcellular location">
    <subcellularLocation>
        <location evidence="3">Cytoplasmic vesicle</location>
        <location evidence="3">COPII-coated vesicle membrane</location>
        <topology evidence="3">Multi-pass membrane protein</topology>
    </subcellularLocation>
    <subcellularLocation>
        <location evidence="4">Cytoplasmic vesicle</location>
        <location evidence="4">Secretory vesicle membrane</location>
        <topology evidence="4">Multi-pass membrane protein</topology>
    </subcellularLocation>
    <subcellularLocation>
        <location evidence="2">Golgi apparatus</location>
        <location evidence="2">Golgi stack membrane</location>
        <topology evidence="2">Multi-pass membrane protein</topology>
    </subcellularLocation>
    <subcellularLocation>
        <location evidence="1">Golgi apparatus</location>
        <location evidence="1">trans-Golgi network membrane</location>
        <topology evidence="1">Multi-pass membrane protein</topology>
    </subcellularLocation>
</comment>
<keyword evidence="11" id="KW-0864">Zinc transport</keyword>
<feature type="transmembrane region" description="Helical" evidence="22">
    <location>
        <begin position="59"/>
        <end position="80"/>
    </location>
</feature>
<evidence type="ECO:0000256" key="12">
    <source>
        <dbReference type="ARBA" id="ARBA00022989"/>
    </source>
</evidence>
<evidence type="ECO:0000256" key="5">
    <source>
        <dbReference type="ARBA" id="ARBA00008873"/>
    </source>
</evidence>
<evidence type="ECO:0000313" key="25">
    <source>
        <dbReference type="WBParaSite" id="PEQ_0001212401-mRNA-1"/>
    </source>
</evidence>
<evidence type="ECO:0000256" key="15">
    <source>
        <dbReference type="ARBA" id="ARBA00023136"/>
    </source>
</evidence>
<dbReference type="PANTHER" id="PTHR45755:SF1">
    <property type="entry name" value="PROTON-COUPLED ZINC ANTIPORTER SLC30A5"/>
    <property type="match status" value="1"/>
</dbReference>
<keyword evidence="14" id="KW-0406">Ion transport</keyword>
<accession>A0A914S4N7</accession>
<keyword evidence="15 22" id="KW-0472">Membrane</keyword>
<dbReference type="PANTHER" id="PTHR45755">
    <property type="match status" value="1"/>
</dbReference>
<dbReference type="GO" id="GO:0006882">
    <property type="term" value="P:intracellular zinc ion homeostasis"/>
    <property type="evidence" value="ECO:0007669"/>
    <property type="project" value="InterPro"/>
</dbReference>
<comment type="similarity">
    <text evidence="5">Belongs to the cation diffusion facilitator (CDF) transporter (TC 2.A.4) family. SLC30A subfamily.</text>
</comment>
<dbReference type="InterPro" id="IPR045316">
    <property type="entry name" value="Msc2-like"/>
</dbReference>
<evidence type="ECO:0000256" key="3">
    <source>
        <dbReference type="ARBA" id="ARBA00004557"/>
    </source>
</evidence>
<comment type="subunit">
    <text evidence="16">Heterodimer with SLC30A6/ZNT6; form a functional zinc ion transmembrane transporter.</text>
</comment>
<evidence type="ECO:0000256" key="16">
    <source>
        <dbReference type="ARBA" id="ARBA00038531"/>
    </source>
</evidence>
<feature type="region of interest" description="Disordered" evidence="21">
    <location>
        <begin position="202"/>
        <end position="242"/>
    </location>
</feature>
<dbReference type="GO" id="GO:0015297">
    <property type="term" value="F:antiporter activity"/>
    <property type="evidence" value="ECO:0007669"/>
    <property type="project" value="UniProtKB-KW"/>
</dbReference>
<sequence length="310" mass="34921">MDIAMEGMLICKQRLMSFSLSTAEFVDLRRVFLHVLADTLGSVFVIISTLLIQYFEWKWVDPLCSLILSMLILLSVYPLLMASMATLMQCIPPELEHEYDHVLCQILQLDGVLSYSRSHFWQLKSDLNVASLHVQVRDDVNDQIIRQKILQMLKEGGATQAAVQIEKDGFFHLIQSMCPSYRLPYRVTKGLSVGYNQGNCHDANDTHHGHSHGEGGHGHDHGHSHSPSESDHHRQCDGHSPNEQCSHSHAINVFSGTEWICGIIVYRLMRMVTPPAEVTFSNVAVSSFILVCLDEEKISLYIPCLAVPKN</sequence>
<dbReference type="GO" id="GO:1904257">
    <property type="term" value="P:zinc ion import into Golgi lumen"/>
    <property type="evidence" value="ECO:0007669"/>
    <property type="project" value="TreeGrafter"/>
</dbReference>
<evidence type="ECO:0000256" key="6">
    <source>
        <dbReference type="ARBA" id="ARBA00022448"/>
    </source>
</evidence>
<keyword evidence="6" id="KW-0813">Transport</keyword>
<keyword evidence="7" id="KW-0050">Antiport</keyword>
<dbReference type="Proteomes" id="UP000887564">
    <property type="component" value="Unplaced"/>
</dbReference>
<evidence type="ECO:0000256" key="19">
    <source>
        <dbReference type="ARBA" id="ARBA00042217"/>
    </source>
</evidence>
<dbReference type="GO" id="GO:0046872">
    <property type="term" value="F:metal ion binding"/>
    <property type="evidence" value="ECO:0007669"/>
    <property type="project" value="UniProtKB-KW"/>
</dbReference>
<evidence type="ECO:0000256" key="10">
    <source>
        <dbReference type="ARBA" id="ARBA00022833"/>
    </source>
</evidence>
<feature type="domain" description="Cation efflux protein transmembrane" evidence="23">
    <location>
        <begin position="28"/>
        <end position="88"/>
    </location>
</feature>
<dbReference type="AlphaFoldDB" id="A0A914S4N7"/>
<dbReference type="InterPro" id="IPR058533">
    <property type="entry name" value="Cation_efflux_TM"/>
</dbReference>
<evidence type="ECO:0000256" key="14">
    <source>
        <dbReference type="ARBA" id="ARBA00023065"/>
    </source>
</evidence>
<dbReference type="GO" id="GO:0005385">
    <property type="term" value="F:zinc ion transmembrane transporter activity"/>
    <property type="evidence" value="ECO:0007669"/>
    <property type="project" value="InterPro"/>
</dbReference>
<evidence type="ECO:0000256" key="4">
    <source>
        <dbReference type="ARBA" id="ARBA00004638"/>
    </source>
</evidence>
<dbReference type="SUPFAM" id="SSF161111">
    <property type="entry name" value="Cation efflux protein transmembrane domain-like"/>
    <property type="match status" value="1"/>
</dbReference>